<dbReference type="PANTHER" id="PTHR34456:SF14">
    <property type="entry name" value="MITOVIRUS RNA-DEPENDENT RNA POLYMERASE"/>
    <property type="match status" value="1"/>
</dbReference>
<feature type="region of interest" description="Disordered" evidence="1">
    <location>
        <begin position="464"/>
        <end position="490"/>
    </location>
</feature>
<dbReference type="AlphaFoldDB" id="A0A8X7QGE2"/>
<dbReference type="InterPro" id="IPR008686">
    <property type="entry name" value="RNA_pol_mitovir"/>
</dbReference>
<dbReference type="PANTHER" id="PTHR34456">
    <property type="entry name" value="MITOVIRUS RNA-DEPENDENT RNA POLYMERASE"/>
    <property type="match status" value="1"/>
</dbReference>
<evidence type="ECO:0008006" key="4">
    <source>
        <dbReference type="Google" id="ProtNLM"/>
    </source>
</evidence>
<dbReference type="OrthoDB" id="1050647at2759"/>
<dbReference type="EMBL" id="JAAMPC010000013">
    <property type="protein sequence ID" value="KAG2269810.1"/>
    <property type="molecule type" value="Genomic_DNA"/>
</dbReference>
<evidence type="ECO:0000256" key="1">
    <source>
        <dbReference type="SAM" id="MobiDB-lite"/>
    </source>
</evidence>
<accession>A0A8X7QGE2</accession>
<name>A0A8X7QGE2_BRACI</name>
<comment type="caution">
    <text evidence="2">The sequence shown here is derived from an EMBL/GenBank/DDBJ whole genome shotgun (WGS) entry which is preliminary data.</text>
</comment>
<reference evidence="2 3" key="1">
    <citation type="submission" date="2020-02" db="EMBL/GenBank/DDBJ databases">
        <authorList>
            <person name="Ma Q."/>
            <person name="Huang Y."/>
            <person name="Song X."/>
            <person name="Pei D."/>
        </authorList>
    </citation>
    <scope>NUCLEOTIDE SEQUENCE [LARGE SCALE GENOMIC DNA]</scope>
    <source>
        <strain evidence="2">Sxm20200214</strain>
        <tissue evidence="2">Leaf</tissue>
    </source>
</reference>
<organism evidence="2 3">
    <name type="scientific">Brassica carinata</name>
    <name type="common">Ethiopian mustard</name>
    <name type="synonym">Abyssinian cabbage</name>
    <dbReference type="NCBI Taxonomy" id="52824"/>
    <lineage>
        <taxon>Eukaryota</taxon>
        <taxon>Viridiplantae</taxon>
        <taxon>Streptophyta</taxon>
        <taxon>Embryophyta</taxon>
        <taxon>Tracheophyta</taxon>
        <taxon>Spermatophyta</taxon>
        <taxon>Magnoliopsida</taxon>
        <taxon>eudicotyledons</taxon>
        <taxon>Gunneridae</taxon>
        <taxon>Pentapetalae</taxon>
        <taxon>rosids</taxon>
        <taxon>malvids</taxon>
        <taxon>Brassicales</taxon>
        <taxon>Brassicaceae</taxon>
        <taxon>Brassiceae</taxon>
        <taxon>Brassica</taxon>
    </lineage>
</organism>
<dbReference type="Pfam" id="PF05919">
    <property type="entry name" value="Mitovir_RNA_pol"/>
    <property type="match status" value="2"/>
</dbReference>
<evidence type="ECO:0000313" key="2">
    <source>
        <dbReference type="EMBL" id="KAG2269810.1"/>
    </source>
</evidence>
<keyword evidence="3" id="KW-1185">Reference proteome</keyword>
<proteinExistence type="predicted"/>
<gene>
    <name evidence="2" type="ORF">Bca52824_064365</name>
</gene>
<evidence type="ECO:0000313" key="3">
    <source>
        <dbReference type="Proteomes" id="UP000886595"/>
    </source>
</evidence>
<feature type="compositionally biased region" description="Polar residues" evidence="1">
    <location>
        <begin position="481"/>
        <end position="490"/>
    </location>
</feature>
<sequence length="962" mass="108472">MWSKKVTGSDEQPAPKERKETCFFSAMFLETAAFARQLRIIHSEPDGIFSPGILFQPGYTLYPFDTKFSTWAANEGLRFYEAWPGLVFDSLAMGFDRSSQPLYSGRLAQSLEGAGKRRLFVIGNWFKQRLLYPVHVWGMSVLRRIPQDGTFHQEGPIHRLAKRRPRFIASFDLSAATDRWPVPVIYELMACLFGQTMASCIVNGALALNSCSLKSVTGRHDEVVFIAGQPLGYYGSWALFALSHHAIVWLAALRAYPHQTRPFLDYALLGDDIVIADRSVAKEYRSLLDALQVDISDAKSIVSETGCLEFAKRFWVKIMSKDLSPVSAKAVLESYFLVGTQQLAYKYKLSPKTCLRLNKAGYRVLGQMDTKALSRRFSRIQALSSKLLVGPDRLPLEWWIGRGLPLSPYLRGVLIARIRDGMKLKQLTPPPLEMFLCGEPEAHIAENTAYRHWMNNGVSTWYAENPSPRHSSGAEADHTTSETNKQHMQQQRQAFIAHLPAYIMTTCSHLTMQRRVASNNPVHVLAWHGRQPFFAALRASTSSEEIPDREVRRSASVTWAANEGLRFYEAWPGLVFDSLAMGFDRSSQPLYSGRLAQSLEGAGKRRLFVIGNWFKQRLLYPVHVWGMSVLRRIPQDGTFHQEGPIHRLAKRRPRFIASFDLSAATDRWPVPVIYELMACLFGQTMASCIVNGALALNSCSLKSVTGRHDEVVFIAGQPLGYYGSWALFALSHHAIVWLAALRAYPHQTRPFLDYALLGDDIVIADRSVAKEYRSLLDALQVDISDAKSIVSETGCLEFAKRFWVKIMSKDLSPVSAKAVLESYFLVGTQQLAYKYKLSPKTCLRLNKAGYRVLGQMDTKALSRRFSRIQALSSKLLVGPDRLPLEWWIGRGLPLSPYLRGVLIARIRDGMKLKQLTPPPLEMFLCGEPEAHIAENTAYRHWMNNGVSTWYGLTSFLVVPLPT</sequence>
<protein>
    <recommendedName>
        <fullName evidence="4">RNA-dependent RNA polymerase</fullName>
    </recommendedName>
</protein>
<dbReference type="Proteomes" id="UP000886595">
    <property type="component" value="Unassembled WGS sequence"/>
</dbReference>